<keyword evidence="4" id="KW-1185">Reference proteome</keyword>
<feature type="region of interest" description="Disordered" evidence="1">
    <location>
        <begin position="1020"/>
        <end position="1043"/>
    </location>
</feature>
<dbReference type="OrthoDB" id="1262810at2759"/>
<evidence type="ECO:0000313" key="3">
    <source>
        <dbReference type="EMBL" id="CAE8642694.1"/>
    </source>
</evidence>
<feature type="compositionally biased region" description="Low complexity" evidence="1">
    <location>
        <begin position="352"/>
        <end position="369"/>
    </location>
</feature>
<evidence type="ECO:0000259" key="2">
    <source>
        <dbReference type="PROSITE" id="PS50097"/>
    </source>
</evidence>
<dbReference type="EMBL" id="CAJNNV010033194">
    <property type="protein sequence ID" value="CAE8642694.1"/>
    <property type="molecule type" value="Genomic_DNA"/>
</dbReference>
<name>A0A813HZ20_POLGL</name>
<proteinExistence type="predicted"/>
<dbReference type="InterPro" id="IPR000210">
    <property type="entry name" value="BTB/POZ_dom"/>
</dbReference>
<feature type="non-terminal residue" evidence="3">
    <location>
        <position position="1"/>
    </location>
</feature>
<dbReference type="SUPFAM" id="SSF54695">
    <property type="entry name" value="POZ domain"/>
    <property type="match status" value="1"/>
</dbReference>
<dbReference type="Proteomes" id="UP000654075">
    <property type="component" value="Unassembled WGS sequence"/>
</dbReference>
<accession>A0A813HZ20</accession>
<dbReference type="Gene3D" id="3.30.710.10">
    <property type="entry name" value="Potassium Channel Kv1.1, Chain A"/>
    <property type="match status" value="1"/>
</dbReference>
<organism evidence="3 4">
    <name type="scientific">Polarella glacialis</name>
    <name type="common">Dinoflagellate</name>
    <dbReference type="NCBI Taxonomy" id="89957"/>
    <lineage>
        <taxon>Eukaryota</taxon>
        <taxon>Sar</taxon>
        <taxon>Alveolata</taxon>
        <taxon>Dinophyceae</taxon>
        <taxon>Suessiales</taxon>
        <taxon>Suessiaceae</taxon>
        <taxon>Polarella</taxon>
    </lineage>
</organism>
<feature type="domain" description="BTB" evidence="2">
    <location>
        <begin position="1107"/>
        <end position="1178"/>
    </location>
</feature>
<gene>
    <name evidence="3" type="ORF">PGLA1383_LOCUS57122</name>
</gene>
<dbReference type="GO" id="GO:0030544">
    <property type="term" value="F:Hsp70 protein binding"/>
    <property type="evidence" value="ECO:0007669"/>
    <property type="project" value="TreeGrafter"/>
</dbReference>
<dbReference type="PROSITE" id="PS50097">
    <property type="entry name" value="BTB"/>
    <property type="match status" value="1"/>
</dbReference>
<reference evidence="3" key="1">
    <citation type="submission" date="2021-02" db="EMBL/GenBank/DDBJ databases">
        <authorList>
            <person name="Dougan E. K."/>
            <person name="Rhodes N."/>
            <person name="Thang M."/>
            <person name="Chan C."/>
        </authorList>
    </citation>
    <scope>NUCLEOTIDE SEQUENCE</scope>
</reference>
<dbReference type="PANTHER" id="PTHR15600">
    <property type="entry name" value="SACSIN"/>
    <property type="match status" value="1"/>
</dbReference>
<sequence>DDKAASHGNLRAAWNEQLLAGTCPRTYADALELRAAGLPAMSADAEDACRDHVRTNGSQLPPFKVANLLPEGPWAASSSSGTSEPSSPEVKVSVSELWAQWPSFSATAQGAFAELPGHVANEVFARGAEIFWDDNRRVFCSPKATLLCPSDKYAQLSSVFRTALSRLLLSRKRQGVLEVPQTLQSTLVNVKGATWLEPQSLATALRGTSPELSSEEADHVVAYLLYPGGAGPLTVLYGLRLCPLMGGGLGRFERPAEGKHPELHWAEDPELQELVPGRPFVDPRSGTFAMLKPRIANAPLNIRLLNARALPALLNSVLPAAWRGRREVAVSSDGCVSIDGEAAAQVQQTFSSASGSAASADARVPAARSGRQHGNKASALAPVAKQQGSRAGQRGKLAGGKQRWDKFGGDEWEEEDDYWIDDDREEVKQENAKINSNATVTTTEQSSAICTTVKELTAVVRSCELLWRLVESAHEKGANPVQVLQDLPCIPVEPPLEATTDRGGGILRLLSVQGAIKSHALAVQDFTQQERRVLELCGVPFIRPGKRFRRALGLEKSSVLAALQLAFAGRWAQMSTSEVLPMSGDKSRLARLHFGLRPKRLALDEARPLRALVQNMLRCRVVPRDARLLESLPIFETQGGHFAVPLAPASARIMPPDEDWDEALQADFADYLLSWKGEAGELLTELGRERSSPAAFLAEFCAPRAGLFNQHLSIRFLETVATLGAAPWKRPGAPKDCATIAQSCEDAPVVVFPVSKLEEDAGVPNRRCRCSELADPGDAALSRILGAAAIFPPEAYQTPLVLSVMRRAGLRSLADEAVFLQAASAAEASGGEMGGALLRHLADRWDSLKWPSKAYSSLSKLRIFPAIAFSVSNDLYPSSAPPQPTAPVASAVALDAPCTLFHHADVSWTQLVLLDPRVFDSWPKQLLQRFGALKDPPPLETVVANLIEVARRWGADSSPAEATATEQRQTIIRKHLIAVQALSKRSHATLIMVQHSLASTKFLVLDDGTLTRPCDVFQALHGGDSDSEGEEAPGANSTRRAAKKSRAAAGPWVLPRYLRPFRRILLGIAGPAVGHARSTPSLLVGPAPPASCVPDFIRAALNVPELADVEFVLRPCEDGPRSLYAHRLVLAASCEHFHAMFTSGCAEAVGIGGRCRLDLPDWVAPRPMLWMLAYLYQGFDPKKAQEVAFALTPGLGPGPGRSSAAGRRPGPRFAEGDAGEDLCCLLRLSEFYDLEHLKQWTEQRLQGLMTPENLVALSTHAYFCNASQLLRLCVYHLQQLYSELVGVEEWEELEPAIKELVLLDTGTLDT</sequence>
<feature type="region of interest" description="Disordered" evidence="1">
    <location>
        <begin position="352"/>
        <end position="408"/>
    </location>
</feature>
<evidence type="ECO:0000313" key="4">
    <source>
        <dbReference type="Proteomes" id="UP000654075"/>
    </source>
</evidence>
<dbReference type="PANTHER" id="PTHR15600:SF42">
    <property type="entry name" value="SACSIN"/>
    <property type="match status" value="1"/>
</dbReference>
<dbReference type="SMART" id="SM00225">
    <property type="entry name" value="BTB"/>
    <property type="match status" value="1"/>
</dbReference>
<dbReference type="CDD" id="cd18186">
    <property type="entry name" value="BTB_POZ_ZBTB_KLHL-like"/>
    <property type="match status" value="1"/>
</dbReference>
<dbReference type="InterPro" id="IPR052972">
    <property type="entry name" value="Sacsin_chaperone_reg"/>
</dbReference>
<protein>
    <recommendedName>
        <fullName evidence="2">BTB domain-containing protein</fullName>
    </recommendedName>
</protein>
<comment type="caution">
    <text evidence="3">The sequence shown here is derived from an EMBL/GenBank/DDBJ whole genome shotgun (WGS) entry which is preliminary data.</text>
</comment>
<evidence type="ECO:0000256" key="1">
    <source>
        <dbReference type="SAM" id="MobiDB-lite"/>
    </source>
</evidence>
<dbReference type="InterPro" id="IPR011333">
    <property type="entry name" value="SKP1/BTB/POZ_sf"/>
</dbReference>